<evidence type="ECO:0000313" key="1">
    <source>
        <dbReference type="EMBL" id="QOW09732.1"/>
    </source>
</evidence>
<dbReference type="KEGG" id="kfa:Q73A0000_04800"/>
<proteinExistence type="predicted"/>
<evidence type="ECO:0000313" key="2">
    <source>
        <dbReference type="Proteomes" id="UP000594195"/>
    </source>
</evidence>
<dbReference type="AlphaFoldDB" id="A0A7M2Y8K8"/>
<sequence>MIISSKFKNDVYITPKNEELFIQKLLEINPVIIIKKD</sequence>
<keyword evidence="2" id="KW-1185">Reference proteome</keyword>
<protein>
    <submittedName>
        <fullName evidence="1">Uncharacterized protein</fullName>
    </submittedName>
</protein>
<organism evidence="1 2">
    <name type="scientific">Kaistella flava</name>
    <name type="common">ex Peng et al. 2021</name>
    <dbReference type="NCBI Taxonomy" id="2038776"/>
    <lineage>
        <taxon>Bacteria</taxon>
        <taxon>Pseudomonadati</taxon>
        <taxon>Bacteroidota</taxon>
        <taxon>Flavobacteriia</taxon>
        <taxon>Flavobacteriales</taxon>
        <taxon>Weeksellaceae</taxon>
        <taxon>Chryseobacterium group</taxon>
        <taxon>Kaistella</taxon>
    </lineage>
</organism>
<dbReference type="EMBL" id="CP040442">
    <property type="protein sequence ID" value="QOW09732.1"/>
    <property type="molecule type" value="Genomic_DNA"/>
</dbReference>
<dbReference type="RefSeq" id="WP_193812947.1">
    <property type="nucleotide sequence ID" value="NZ_CP040442.1"/>
</dbReference>
<accession>A0A7M2Y8K8</accession>
<reference evidence="1 2" key="1">
    <citation type="submission" date="2019-05" db="EMBL/GenBank/DDBJ databases">
        <title>Chryseobacterium sp. isolated from King George Island, maritime Antarctica.</title>
        <authorList>
            <person name="Peng X."/>
        </authorList>
    </citation>
    <scope>NUCLEOTIDE SEQUENCE [LARGE SCALE GENOMIC DNA]</scope>
    <source>
        <strain evidence="1 2">7-3A</strain>
    </source>
</reference>
<dbReference type="Proteomes" id="UP000594195">
    <property type="component" value="Chromosome"/>
</dbReference>
<gene>
    <name evidence="1" type="ORF">Q73A0000_04800</name>
</gene>
<name>A0A7M2Y8K8_9FLAO</name>